<dbReference type="Proteomes" id="UP000663855">
    <property type="component" value="Unassembled WGS sequence"/>
</dbReference>
<dbReference type="InterPro" id="IPR017892">
    <property type="entry name" value="Pkinase_C"/>
</dbReference>
<evidence type="ECO:0000256" key="5">
    <source>
        <dbReference type="ARBA" id="ARBA00022679"/>
    </source>
</evidence>
<keyword evidence="3" id="KW-0723">Serine/threonine-protein kinase</keyword>
<feature type="region of interest" description="Disordered" evidence="12">
    <location>
        <begin position="1"/>
        <end position="20"/>
    </location>
</feature>
<evidence type="ECO:0000313" key="16">
    <source>
        <dbReference type="EMBL" id="CAF1473851.1"/>
    </source>
</evidence>
<evidence type="ECO:0000313" key="18">
    <source>
        <dbReference type="EMBL" id="CAF4023140.1"/>
    </source>
</evidence>
<keyword evidence="10" id="KW-0862">Zinc</keyword>
<evidence type="ECO:0000256" key="11">
    <source>
        <dbReference type="ARBA" id="ARBA00022840"/>
    </source>
</evidence>
<dbReference type="PRINTS" id="PR00008">
    <property type="entry name" value="DAGPEDOMAIN"/>
</dbReference>
<dbReference type="Gene3D" id="1.10.510.10">
    <property type="entry name" value="Transferase(Phosphotransferase) domain 1"/>
    <property type="match status" value="1"/>
</dbReference>
<organism evidence="17 19">
    <name type="scientific">Rotaria magnacalcarata</name>
    <dbReference type="NCBI Taxonomy" id="392030"/>
    <lineage>
        <taxon>Eukaryota</taxon>
        <taxon>Metazoa</taxon>
        <taxon>Spiralia</taxon>
        <taxon>Gnathifera</taxon>
        <taxon>Rotifera</taxon>
        <taxon>Eurotatoria</taxon>
        <taxon>Bdelloidea</taxon>
        <taxon>Philodinida</taxon>
        <taxon>Philodinidae</taxon>
        <taxon>Rotaria</taxon>
    </lineage>
</organism>
<keyword evidence="7" id="KW-0547">Nucleotide-binding</keyword>
<feature type="domain" description="AGC-kinase C-terminal" evidence="15">
    <location>
        <begin position="593"/>
        <end position="664"/>
    </location>
</feature>
<dbReference type="InterPro" id="IPR011009">
    <property type="entry name" value="Kinase-like_dom_sf"/>
</dbReference>
<dbReference type="GO" id="GO:0005524">
    <property type="term" value="F:ATP binding"/>
    <property type="evidence" value="ECO:0007669"/>
    <property type="project" value="UniProtKB-KW"/>
</dbReference>
<evidence type="ECO:0000259" key="15">
    <source>
        <dbReference type="PROSITE" id="PS51285"/>
    </source>
</evidence>
<dbReference type="SMART" id="SM00666">
    <property type="entry name" value="PB1"/>
    <property type="match status" value="1"/>
</dbReference>
<dbReference type="Proteomes" id="UP000681967">
    <property type="component" value="Unassembled WGS sequence"/>
</dbReference>
<dbReference type="Proteomes" id="UP000663834">
    <property type="component" value="Unassembled WGS sequence"/>
</dbReference>
<dbReference type="CDD" id="cd20794">
    <property type="entry name" value="C1_aPKC"/>
    <property type="match status" value="1"/>
</dbReference>
<dbReference type="SMART" id="SM00220">
    <property type="entry name" value="S_TKc"/>
    <property type="match status" value="1"/>
</dbReference>
<dbReference type="InterPro" id="IPR000961">
    <property type="entry name" value="AGC-kinase_C"/>
</dbReference>
<keyword evidence="8" id="KW-0863">Zinc-finger</keyword>
<evidence type="ECO:0000313" key="19">
    <source>
        <dbReference type="Proteomes" id="UP000663855"/>
    </source>
</evidence>
<evidence type="ECO:0000259" key="14">
    <source>
        <dbReference type="PROSITE" id="PS50081"/>
    </source>
</evidence>
<evidence type="ECO:0000256" key="1">
    <source>
        <dbReference type="ARBA" id="ARBA00005490"/>
    </source>
</evidence>
<dbReference type="Gene3D" id="3.30.200.20">
    <property type="entry name" value="Phosphorylase Kinase, domain 1"/>
    <property type="match status" value="1"/>
</dbReference>
<name>A0A815UVN8_9BILA</name>
<dbReference type="FunFam" id="3.30.200.20:FF:000070">
    <property type="entry name" value="Protein kinase C"/>
    <property type="match status" value="1"/>
</dbReference>
<keyword evidence="5" id="KW-0808">Transferase</keyword>
<gene>
    <name evidence="18" type="ORF">BYL167_LOCUS14901</name>
    <name evidence="17" type="ORF">CJN711_LOCUS28290</name>
    <name evidence="16" type="ORF">KQP761_LOCUS13186</name>
</gene>
<feature type="compositionally biased region" description="Polar residues" evidence="12">
    <location>
        <begin position="233"/>
        <end position="256"/>
    </location>
</feature>
<protein>
    <recommendedName>
        <fullName evidence="2">protein kinase C</fullName>
        <ecNumber evidence="2">2.7.11.13</ecNumber>
    </recommendedName>
</protein>
<dbReference type="InterPro" id="IPR008271">
    <property type="entry name" value="Ser/Thr_kinase_AS"/>
</dbReference>
<feature type="compositionally biased region" description="Basic and acidic residues" evidence="12">
    <location>
        <begin position="263"/>
        <end position="272"/>
    </location>
</feature>
<dbReference type="OrthoDB" id="63267at2759"/>
<dbReference type="Gene3D" id="3.10.20.90">
    <property type="entry name" value="Phosphatidylinositol 3-kinase Catalytic Subunit, Chain A, domain 1"/>
    <property type="match status" value="1"/>
</dbReference>
<evidence type="ECO:0000256" key="12">
    <source>
        <dbReference type="SAM" id="MobiDB-lite"/>
    </source>
</evidence>
<dbReference type="InterPro" id="IPR000719">
    <property type="entry name" value="Prot_kinase_dom"/>
</dbReference>
<keyword evidence="9" id="KW-0418">Kinase</keyword>
<sequence>MTTLVATMENDENNNNNNNNDDLTTVKFLIHYQQEATVTYLPYTLTIEALCNHLSSICHLTVTNPPAFTIKWLDESLDAITMSSQRELNTAMRLYKKHSSKELHLHVFSNRPEQPGLLCPGEDPLIYRRGARRWRKLYLIHGHRYQAKRFSTTAACTVCNDRLWGLGRQGYKCLDCRVLVHKRCVKQLRIVCGTTSPQHSKLNDLNEQLTYVSSKVNGHQNGFHEPNGRHKPSSVSAGNSRDSMSKQQMSNTSKSGPTKRTHGVTDLDHNSIEDPNDVHSNLIDADVDMPNSTSTSPIISLQDFELLKVIGRGSYAKVFLAEYRPRHLRNNQNNNQTPRLYAMKVIKKSIVNDDEDIDWIQCEKNVFEKATNHPFLVGLHSCFQTSSRLFFVIEFVTGGDLMYHMQRQRKLPESSARFYAAEITIALHFLHEHGVIYRDLKLDNVLLDADGHIKLTDYGMCKEGLDFKRDERTSTFCGTPNYLAPEMLRNDDYNFSVDWWALGVLMFEMMAGRSPFEIVGSAENPDLNTEDRLFQVILEQPIRIPRSLTVKAKNALDGFLNKDPSNRLGCRYDPILGCRAGFQDICLHPFFHPAIDWQRLEAKQITPPYRPMLTEDNDLSHFDPQFTNEEVILTPEDEQVLARIQQSEFEGFEYVNPLIMTVEGNV</sequence>
<dbReference type="PROSITE" id="PS51285">
    <property type="entry name" value="AGC_KINASE_CTER"/>
    <property type="match status" value="1"/>
</dbReference>
<keyword evidence="6" id="KW-0479">Metal-binding</keyword>
<feature type="region of interest" description="Disordered" evidence="12">
    <location>
        <begin position="217"/>
        <end position="273"/>
    </location>
</feature>
<dbReference type="GO" id="GO:0004697">
    <property type="term" value="F:diacylglycerol-dependent serine/threonine kinase activity"/>
    <property type="evidence" value="ECO:0007669"/>
    <property type="project" value="UniProtKB-EC"/>
</dbReference>
<dbReference type="Pfam" id="PF00130">
    <property type="entry name" value="C1_1"/>
    <property type="match status" value="1"/>
</dbReference>
<comment type="similarity">
    <text evidence="1">Belongs to the protein kinase superfamily. AGC Ser/Thr protein kinase family. PKC subfamily.</text>
</comment>
<dbReference type="PANTHER" id="PTHR24351">
    <property type="entry name" value="RIBOSOMAL PROTEIN S6 KINASE"/>
    <property type="match status" value="1"/>
</dbReference>
<dbReference type="Pfam" id="PF00433">
    <property type="entry name" value="Pkinase_C"/>
    <property type="match status" value="1"/>
</dbReference>
<evidence type="ECO:0000256" key="3">
    <source>
        <dbReference type="ARBA" id="ARBA00022527"/>
    </source>
</evidence>
<dbReference type="EC" id="2.7.11.13" evidence="2"/>
<dbReference type="SMART" id="SM00133">
    <property type="entry name" value="S_TK_X"/>
    <property type="match status" value="1"/>
</dbReference>
<dbReference type="InterPro" id="IPR000270">
    <property type="entry name" value="PB1_dom"/>
</dbReference>
<dbReference type="EMBL" id="CAJOBH010005401">
    <property type="protein sequence ID" value="CAF4023140.1"/>
    <property type="molecule type" value="Genomic_DNA"/>
</dbReference>
<dbReference type="EMBL" id="CAJNOV010013380">
    <property type="protein sequence ID" value="CAF1519258.1"/>
    <property type="molecule type" value="Genomic_DNA"/>
</dbReference>
<dbReference type="SUPFAM" id="SSF56112">
    <property type="entry name" value="Protein kinase-like (PK-like)"/>
    <property type="match status" value="1"/>
</dbReference>
<evidence type="ECO:0000256" key="4">
    <source>
        <dbReference type="ARBA" id="ARBA00022553"/>
    </source>
</evidence>
<dbReference type="Pfam" id="PF00564">
    <property type="entry name" value="PB1"/>
    <property type="match status" value="1"/>
</dbReference>
<evidence type="ECO:0000256" key="6">
    <source>
        <dbReference type="ARBA" id="ARBA00022723"/>
    </source>
</evidence>
<evidence type="ECO:0000259" key="13">
    <source>
        <dbReference type="PROSITE" id="PS50011"/>
    </source>
</evidence>
<dbReference type="AlphaFoldDB" id="A0A815UVN8"/>
<dbReference type="SUPFAM" id="SSF57889">
    <property type="entry name" value="Cysteine-rich domain"/>
    <property type="match status" value="1"/>
</dbReference>
<dbReference type="SMART" id="SM00109">
    <property type="entry name" value="C1"/>
    <property type="match status" value="1"/>
</dbReference>
<dbReference type="FunFam" id="1.10.510.10:FF:000048">
    <property type="entry name" value="Protein kinase C"/>
    <property type="match status" value="1"/>
</dbReference>
<dbReference type="PROSITE" id="PS50081">
    <property type="entry name" value="ZF_DAG_PE_2"/>
    <property type="match status" value="1"/>
</dbReference>
<proteinExistence type="inferred from homology"/>
<feature type="domain" description="Protein kinase" evidence="13">
    <location>
        <begin position="304"/>
        <end position="591"/>
    </location>
</feature>
<dbReference type="InterPro" id="IPR020454">
    <property type="entry name" value="DAG/PE-bd"/>
</dbReference>
<evidence type="ECO:0000256" key="9">
    <source>
        <dbReference type="ARBA" id="ARBA00022777"/>
    </source>
</evidence>
<evidence type="ECO:0000256" key="7">
    <source>
        <dbReference type="ARBA" id="ARBA00022741"/>
    </source>
</evidence>
<dbReference type="PROSITE" id="PS50011">
    <property type="entry name" value="PROTEIN_KINASE_DOM"/>
    <property type="match status" value="1"/>
</dbReference>
<dbReference type="GO" id="GO:0008270">
    <property type="term" value="F:zinc ion binding"/>
    <property type="evidence" value="ECO:0007669"/>
    <property type="project" value="UniProtKB-KW"/>
</dbReference>
<dbReference type="InterPro" id="IPR002219">
    <property type="entry name" value="PKC_DAG/PE"/>
</dbReference>
<evidence type="ECO:0000313" key="17">
    <source>
        <dbReference type="EMBL" id="CAF1519258.1"/>
    </source>
</evidence>
<dbReference type="SUPFAM" id="SSF54277">
    <property type="entry name" value="CAD &amp; PB1 domains"/>
    <property type="match status" value="1"/>
</dbReference>
<dbReference type="PROSITE" id="PS00479">
    <property type="entry name" value="ZF_DAG_PE_1"/>
    <property type="match status" value="1"/>
</dbReference>
<feature type="domain" description="Phorbol-ester/DAG-type" evidence="14">
    <location>
        <begin position="142"/>
        <end position="192"/>
    </location>
</feature>
<comment type="caution">
    <text evidence="17">The sequence shown here is derived from an EMBL/GenBank/DDBJ whole genome shotgun (WGS) entry which is preliminary data.</text>
</comment>
<dbReference type="PROSITE" id="PS00108">
    <property type="entry name" value="PROTEIN_KINASE_ST"/>
    <property type="match status" value="1"/>
</dbReference>
<dbReference type="EMBL" id="CAJNOW010006081">
    <property type="protein sequence ID" value="CAF1473851.1"/>
    <property type="molecule type" value="Genomic_DNA"/>
</dbReference>
<evidence type="ECO:0000256" key="2">
    <source>
        <dbReference type="ARBA" id="ARBA00012429"/>
    </source>
</evidence>
<reference evidence="17" key="1">
    <citation type="submission" date="2021-02" db="EMBL/GenBank/DDBJ databases">
        <authorList>
            <person name="Nowell W R."/>
        </authorList>
    </citation>
    <scope>NUCLEOTIDE SEQUENCE</scope>
</reference>
<evidence type="ECO:0000256" key="8">
    <source>
        <dbReference type="ARBA" id="ARBA00022771"/>
    </source>
</evidence>
<keyword evidence="4" id="KW-0597">Phosphoprotein</keyword>
<keyword evidence="11" id="KW-0067">ATP-binding</keyword>
<dbReference type="InterPro" id="IPR046349">
    <property type="entry name" value="C1-like_sf"/>
</dbReference>
<dbReference type="Gene3D" id="3.30.60.20">
    <property type="match status" value="1"/>
</dbReference>
<evidence type="ECO:0000256" key="10">
    <source>
        <dbReference type="ARBA" id="ARBA00022833"/>
    </source>
</evidence>
<dbReference type="Pfam" id="PF00069">
    <property type="entry name" value="Pkinase"/>
    <property type="match status" value="1"/>
</dbReference>
<accession>A0A815UVN8</accession>